<name>A0AAV4WN41_CAEEX</name>
<comment type="caution">
    <text evidence="1">The sequence shown here is derived from an EMBL/GenBank/DDBJ whole genome shotgun (WGS) entry which is preliminary data.</text>
</comment>
<proteinExistence type="predicted"/>
<organism evidence="1 2">
    <name type="scientific">Caerostris extrusa</name>
    <name type="common">Bark spider</name>
    <name type="synonym">Caerostris bankana</name>
    <dbReference type="NCBI Taxonomy" id="172846"/>
    <lineage>
        <taxon>Eukaryota</taxon>
        <taxon>Metazoa</taxon>
        <taxon>Ecdysozoa</taxon>
        <taxon>Arthropoda</taxon>
        <taxon>Chelicerata</taxon>
        <taxon>Arachnida</taxon>
        <taxon>Araneae</taxon>
        <taxon>Araneomorphae</taxon>
        <taxon>Entelegynae</taxon>
        <taxon>Araneoidea</taxon>
        <taxon>Araneidae</taxon>
        <taxon>Caerostris</taxon>
    </lineage>
</organism>
<reference evidence="1 2" key="1">
    <citation type="submission" date="2021-06" db="EMBL/GenBank/DDBJ databases">
        <title>Caerostris extrusa draft genome.</title>
        <authorList>
            <person name="Kono N."/>
            <person name="Arakawa K."/>
        </authorList>
    </citation>
    <scope>NUCLEOTIDE SEQUENCE [LARGE SCALE GENOMIC DNA]</scope>
</reference>
<protein>
    <recommendedName>
        <fullName evidence="3">Transposase</fullName>
    </recommendedName>
</protein>
<dbReference type="AlphaFoldDB" id="A0AAV4WN41"/>
<sequence length="105" mass="12217">MSNLKSKARADTAPNFYFTTVVDLGKVWAVGIRYWKRGIKGLYSEQLTEHVLETCVRWQVLTKHICKSLTGILGRKMEHDFQGIEDEEMRNDLSDIMSKQARQLR</sequence>
<accession>A0AAV4WN41</accession>
<evidence type="ECO:0000313" key="2">
    <source>
        <dbReference type="Proteomes" id="UP001054945"/>
    </source>
</evidence>
<dbReference type="EMBL" id="BPLR01016424">
    <property type="protein sequence ID" value="GIY83758.1"/>
    <property type="molecule type" value="Genomic_DNA"/>
</dbReference>
<dbReference type="Proteomes" id="UP001054945">
    <property type="component" value="Unassembled WGS sequence"/>
</dbReference>
<keyword evidence="2" id="KW-1185">Reference proteome</keyword>
<evidence type="ECO:0008006" key="3">
    <source>
        <dbReference type="Google" id="ProtNLM"/>
    </source>
</evidence>
<evidence type="ECO:0000313" key="1">
    <source>
        <dbReference type="EMBL" id="GIY83758.1"/>
    </source>
</evidence>
<gene>
    <name evidence="1" type="ORF">CEXT_255381</name>
</gene>